<dbReference type="GO" id="GO:0022625">
    <property type="term" value="C:cytosolic large ribosomal subunit"/>
    <property type="evidence" value="ECO:0007669"/>
    <property type="project" value="TreeGrafter"/>
</dbReference>
<dbReference type="STRING" id="35608.A0A2U1NW93"/>
<evidence type="ECO:0000256" key="4">
    <source>
        <dbReference type="RuleBase" id="RU000660"/>
    </source>
</evidence>
<sequence>MRHGRRVPKLNRPPDQRKALLRGLTTQLLKHGRIKTTRARASAVRKYVDKMITLAKEGSLHKRRQALGFIYEKQIVHALFAEVPERYGERNGGFEYVVMVSCMQQLVDVGWMLLTFVKLFSLTFLIMKNVIWSFSLLSMSCIALFSWRECIPQPDFPAYFGEVRSGCYDIIITPVVLFQIDLLDETLDPVPSHNCSGSHGYGLIIDVRRDVASLALCISVPLNWLRVRLHYAEVLEVYSSNQPCFKPRASRRDVSPEAAASHEIACLLAPDFPAYFGEVRSGCYDIIITPVVLFQIDLLDETQDPVPSHNCSGSHGYGLIIDVRRDVASLALCISVPLNWLRVRLHYAEVLENVVPGPKFLASLMGQSEIKPAILPVMRCTKLDTCFSQKVFKTVILIIKNMSWTIVQRRVYHQMRAPGGEDQQGLAPRCPPEILLHVQTLARLQGLELSKSDGHLIQENSRNTRRALKSLTELERCCCFYLISITGCERSRVDMTTVTTNKRQRETATTSWRRIRKLEGMRLRMELLGEITHFFRLYPFTLHQLQFLCILL</sequence>
<dbReference type="InterPro" id="IPR000456">
    <property type="entry name" value="Ribosomal_bL17"/>
</dbReference>
<dbReference type="GO" id="GO:0006412">
    <property type="term" value="P:translation"/>
    <property type="evidence" value="ECO:0007669"/>
    <property type="project" value="InterPro"/>
</dbReference>
<keyword evidence="6" id="KW-1185">Reference proteome</keyword>
<evidence type="ECO:0000256" key="3">
    <source>
        <dbReference type="ARBA" id="ARBA00023274"/>
    </source>
</evidence>
<dbReference type="Pfam" id="PF01196">
    <property type="entry name" value="Ribosomal_L17"/>
    <property type="match status" value="1"/>
</dbReference>
<protein>
    <submittedName>
        <fullName evidence="5">50S ribosomal protein L17 protein</fullName>
    </submittedName>
</protein>
<comment type="caution">
    <text evidence="5">The sequence shown here is derived from an EMBL/GenBank/DDBJ whole genome shotgun (WGS) entry which is preliminary data.</text>
</comment>
<reference evidence="5 6" key="1">
    <citation type="journal article" date="2018" name="Mol. Plant">
        <title>The genome of Artemisia annua provides insight into the evolution of Asteraceae family and artemisinin biosynthesis.</title>
        <authorList>
            <person name="Shen Q."/>
            <person name="Zhang L."/>
            <person name="Liao Z."/>
            <person name="Wang S."/>
            <person name="Yan T."/>
            <person name="Shi P."/>
            <person name="Liu M."/>
            <person name="Fu X."/>
            <person name="Pan Q."/>
            <person name="Wang Y."/>
            <person name="Lv Z."/>
            <person name="Lu X."/>
            <person name="Zhang F."/>
            <person name="Jiang W."/>
            <person name="Ma Y."/>
            <person name="Chen M."/>
            <person name="Hao X."/>
            <person name="Li L."/>
            <person name="Tang Y."/>
            <person name="Lv G."/>
            <person name="Zhou Y."/>
            <person name="Sun X."/>
            <person name="Brodelius P.E."/>
            <person name="Rose J.K.C."/>
            <person name="Tang K."/>
        </authorList>
    </citation>
    <scope>NUCLEOTIDE SEQUENCE [LARGE SCALE GENOMIC DNA]</scope>
    <source>
        <strain evidence="6">cv. Huhao1</strain>
        <tissue evidence="5">Leaf</tissue>
    </source>
</reference>
<dbReference type="Gene3D" id="3.90.1030.10">
    <property type="entry name" value="Ribosomal protein L17"/>
    <property type="match status" value="1"/>
</dbReference>
<dbReference type="InterPro" id="IPR036373">
    <property type="entry name" value="Ribosomal_bL17_sf"/>
</dbReference>
<accession>A0A2U1NW93</accession>
<evidence type="ECO:0000256" key="1">
    <source>
        <dbReference type="ARBA" id="ARBA00008777"/>
    </source>
</evidence>
<proteinExistence type="inferred from homology"/>
<name>A0A2U1NW93_ARTAN</name>
<dbReference type="PANTHER" id="PTHR14413:SF16">
    <property type="entry name" value="LARGE RIBOSOMAL SUBUNIT PROTEIN BL17M"/>
    <property type="match status" value="1"/>
</dbReference>
<comment type="similarity">
    <text evidence="1 4">Belongs to the bacterial ribosomal protein bL17 family.</text>
</comment>
<dbReference type="GO" id="GO:0003735">
    <property type="term" value="F:structural constituent of ribosome"/>
    <property type="evidence" value="ECO:0007669"/>
    <property type="project" value="InterPro"/>
</dbReference>
<evidence type="ECO:0000313" key="6">
    <source>
        <dbReference type="Proteomes" id="UP000245207"/>
    </source>
</evidence>
<dbReference type="Proteomes" id="UP000245207">
    <property type="component" value="Unassembled WGS sequence"/>
</dbReference>
<dbReference type="OrthoDB" id="275000at2759"/>
<evidence type="ECO:0000313" key="5">
    <source>
        <dbReference type="EMBL" id="PWA77740.1"/>
    </source>
</evidence>
<dbReference type="EMBL" id="PKPP01002083">
    <property type="protein sequence ID" value="PWA77740.1"/>
    <property type="molecule type" value="Genomic_DNA"/>
</dbReference>
<keyword evidence="2 4" id="KW-0689">Ribosomal protein</keyword>
<organism evidence="5 6">
    <name type="scientific">Artemisia annua</name>
    <name type="common">Sweet wormwood</name>
    <dbReference type="NCBI Taxonomy" id="35608"/>
    <lineage>
        <taxon>Eukaryota</taxon>
        <taxon>Viridiplantae</taxon>
        <taxon>Streptophyta</taxon>
        <taxon>Embryophyta</taxon>
        <taxon>Tracheophyta</taxon>
        <taxon>Spermatophyta</taxon>
        <taxon>Magnoliopsida</taxon>
        <taxon>eudicotyledons</taxon>
        <taxon>Gunneridae</taxon>
        <taxon>Pentapetalae</taxon>
        <taxon>asterids</taxon>
        <taxon>campanulids</taxon>
        <taxon>Asterales</taxon>
        <taxon>Asteraceae</taxon>
        <taxon>Asteroideae</taxon>
        <taxon>Anthemideae</taxon>
        <taxon>Artemisiinae</taxon>
        <taxon>Artemisia</taxon>
    </lineage>
</organism>
<gene>
    <name evidence="5" type="ORF">CTI12_AA221590</name>
</gene>
<dbReference type="PANTHER" id="PTHR14413">
    <property type="entry name" value="RIBOSOMAL PROTEIN L17"/>
    <property type="match status" value="1"/>
</dbReference>
<dbReference type="AlphaFoldDB" id="A0A2U1NW93"/>
<evidence type="ECO:0000256" key="2">
    <source>
        <dbReference type="ARBA" id="ARBA00022980"/>
    </source>
</evidence>
<dbReference type="SUPFAM" id="SSF64263">
    <property type="entry name" value="Prokaryotic ribosomal protein L17"/>
    <property type="match status" value="1"/>
</dbReference>
<dbReference type="NCBIfam" id="TIGR00059">
    <property type="entry name" value="L17"/>
    <property type="match status" value="1"/>
</dbReference>
<keyword evidence="3 4" id="KW-0687">Ribonucleoprotein</keyword>